<dbReference type="Proteomes" id="UP000015105">
    <property type="component" value="Chromosome 1D"/>
</dbReference>
<name>A0A452YLQ1_AEGTS</name>
<dbReference type="Gramene" id="AET1Gv20460400.1">
    <property type="protein sequence ID" value="AET1Gv20460400.1"/>
    <property type="gene ID" value="AET1Gv20460400"/>
</dbReference>
<feature type="domain" description="CRM" evidence="4">
    <location>
        <begin position="126"/>
        <end position="225"/>
    </location>
</feature>
<dbReference type="GO" id="GO:0009507">
    <property type="term" value="C:chloroplast"/>
    <property type="evidence" value="ECO:0007669"/>
    <property type="project" value="TreeGrafter"/>
</dbReference>
<evidence type="ECO:0000313" key="6">
    <source>
        <dbReference type="Proteomes" id="UP000015105"/>
    </source>
</evidence>
<evidence type="ECO:0000256" key="2">
    <source>
        <dbReference type="PROSITE-ProRule" id="PRU00626"/>
    </source>
</evidence>
<dbReference type="FunFam" id="3.30.110.60:FF:000004">
    <property type="entry name" value="RNA-binding CRS1 / YhbY (CRM) domain protein"/>
    <property type="match status" value="1"/>
</dbReference>
<evidence type="ECO:0000313" key="5">
    <source>
        <dbReference type="EnsemblPlants" id="AET1Gv20460400.1"/>
    </source>
</evidence>
<evidence type="ECO:0000256" key="1">
    <source>
        <dbReference type="ARBA" id="ARBA00022884"/>
    </source>
</evidence>
<dbReference type="PANTHER" id="PTHR47714">
    <property type="entry name" value="CRS1/YHBY DOMAIN CONTAINING PROTEIN, EXPRESSED"/>
    <property type="match status" value="1"/>
</dbReference>
<sequence length="286" mass="31251">PLALCLCSCGLAVTTRLLIPSRVHRLLGIPSNTMTSVAAAVALLRLPLAHLSSHLRSLPSRPVPSARLRLSAPHRPLCSLLTSGHGLAVAAVSEAVVAADEEEFEATEEQQEEAPPSFVLPRLPRPKLDVKERKELASYAHGLGKKLKSQQVGKGGVTPNLVTAFTDNLESNELLKLKIHGNCPGELPDVIRQLEESTGSIAVDQIGRSVILYRPSSSKMKKREEVARNREEYARNNPRFGKSENAFEERPRNNSAGRRFVKSGSTFRTQQKRRPVASKGSSYSRG</sequence>
<feature type="region of interest" description="Disordered" evidence="3">
    <location>
        <begin position="217"/>
        <end position="286"/>
    </location>
</feature>
<organism evidence="5 6">
    <name type="scientific">Aegilops tauschii subsp. strangulata</name>
    <name type="common">Goatgrass</name>
    <dbReference type="NCBI Taxonomy" id="200361"/>
    <lineage>
        <taxon>Eukaryota</taxon>
        <taxon>Viridiplantae</taxon>
        <taxon>Streptophyta</taxon>
        <taxon>Embryophyta</taxon>
        <taxon>Tracheophyta</taxon>
        <taxon>Spermatophyta</taxon>
        <taxon>Magnoliopsida</taxon>
        <taxon>Liliopsida</taxon>
        <taxon>Poales</taxon>
        <taxon>Poaceae</taxon>
        <taxon>BOP clade</taxon>
        <taxon>Pooideae</taxon>
        <taxon>Triticodae</taxon>
        <taxon>Triticeae</taxon>
        <taxon>Triticinae</taxon>
        <taxon>Aegilops</taxon>
    </lineage>
</organism>
<keyword evidence="1 2" id="KW-0694">RNA-binding</keyword>
<evidence type="ECO:0000256" key="3">
    <source>
        <dbReference type="SAM" id="MobiDB-lite"/>
    </source>
</evidence>
<dbReference type="GO" id="GO:0003723">
    <property type="term" value="F:RNA binding"/>
    <property type="evidence" value="ECO:0007669"/>
    <property type="project" value="UniProtKB-UniRule"/>
</dbReference>
<keyword evidence="6" id="KW-1185">Reference proteome</keyword>
<feature type="compositionally biased region" description="Basic and acidic residues" evidence="3">
    <location>
        <begin position="241"/>
        <end position="252"/>
    </location>
</feature>
<dbReference type="Pfam" id="PF01985">
    <property type="entry name" value="CRS1_YhbY"/>
    <property type="match status" value="1"/>
</dbReference>
<reference evidence="6" key="1">
    <citation type="journal article" date="2014" name="Science">
        <title>Ancient hybridizations among the ancestral genomes of bread wheat.</title>
        <authorList>
            <consortium name="International Wheat Genome Sequencing Consortium,"/>
            <person name="Marcussen T."/>
            <person name="Sandve S.R."/>
            <person name="Heier L."/>
            <person name="Spannagl M."/>
            <person name="Pfeifer M."/>
            <person name="Jakobsen K.S."/>
            <person name="Wulff B.B."/>
            <person name="Steuernagel B."/>
            <person name="Mayer K.F."/>
            <person name="Olsen O.A."/>
        </authorList>
    </citation>
    <scope>NUCLEOTIDE SEQUENCE [LARGE SCALE GENOMIC DNA]</scope>
    <source>
        <strain evidence="6">cv. AL8/78</strain>
    </source>
</reference>
<reference evidence="5" key="5">
    <citation type="journal article" date="2021" name="G3 (Bethesda)">
        <title>Aegilops tauschii genome assembly Aet v5.0 features greater sequence contiguity and improved annotation.</title>
        <authorList>
            <person name="Wang L."/>
            <person name="Zhu T."/>
            <person name="Rodriguez J.C."/>
            <person name="Deal K.R."/>
            <person name="Dubcovsky J."/>
            <person name="McGuire P.E."/>
            <person name="Lux T."/>
            <person name="Spannagl M."/>
            <person name="Mayer K.F.X."/>
            <person name="Baldrich P."/>
            <person name="Meyers B.C."/>
            <person name="Huo N."/>
            <person name="Gu Y.Q."/>
            <person name="Zhou H."/>
            <person name="Devos K.M."/>
            <person name="Bennetzen J.L."/>
            <person name="Unver T."/>
            <person name="Budak H."/>
            <person name="Gulick P.J."/>
            <person name="Galiba G."/>
            <person name="Kalapos B."/>
            <person name="Nelson D.R."/>
            <person name="Li P."/>
            <person name="You F.M."/>
            <person name="Luo M.C."/>
            <person name="Dvorak J."/>
        </authorList>
    </citation>
    <scope>NUCLEOTIDE SEQUENCE [LARGE SCALE GENOMIC DNA]</scope>
    <source>
        <strain evidence="5">cv. AL8/78</strain>
    </source>
</reference>
<reference evidence="5" key="4">
    <citation type="submission" date="2019-03" db="UniProtKB">
        <authorList>
            <consortium name="EnsemblPlants"/>
        </authorList>
    </citation>
    <scope>IDENTIFICATION</scope>
</reference>
<dbReference type="AlphaFoldDB" id="A0A452YLQ1"/>
<dbReference type="EnsemblPlants" id="AET1Gv20460400.1">
    <property type="protein sequence ID" value="AET1Gv20460400.1"/>
    <property type="gene ID" value="AET1Gv20460400"/>
</dbReference>
<feature type="compositionally biased region" description="Basic and acidic residues" evidence="3">
    <location>
        <begin position="222"/>
        <end position="234"/>
    </location>
</feature>
<feature type="compositionally biased region" description="Acidic residues" evidence="3">
    <location>
        <begin position="102"/>
        <end position="112"/>
    </location>
</feature>
<proteinExistence type="predicted"/>
<protein>
    <recommendedName>
        <fullName evidence="4">CRM domain-containing protein</fullName>
    </recommendedName>
</protein>
<dbReference type="PANTHER" id="PTHR47714:SF1">
    <property type="entry name" value="RNA-BINDING CRS1 _ YHBY (CRM) DOMAIN PROTEIN"/>
    <property type="match status" value="1"/>
</dbReference>
<reference evidence="5" key="3">
    <citation type="journal article" date="2017" name="Nature">
        <title>Genome sequence of the progenitor of the wheat D genome Aegilops tauschii.</title>
        <authorList>
            <person name="Luo M.C."/>
            <person name="Gu Y.Q."/>
            <person name="Puiu D."/>
            <person name="Wang H."/>
            <person name="Twardziok S.O."/>
            <person name="Deal K.R."/>
            <person name="Huo N."/>
            <person name="Zhu T."/>
            <person name="Wang L."/>
            <person name="Wang Y."/>
            <person name="McGuire P.E."/>
            <person name="Liu S."/>
            <person name="Long H."/>
            <person name="Ramasamy R.K."/>
            <person name="Rodriguez J.C."/>
            <person name="Van S.L."/>
            <person name="Yuan L."/>
            <person name="Wang Z."/>
            <person name="Xia Z."/>
            <person name="Xiao L."/>
            <person name="Anderson O.D."/>
            <person name="Ouyang S."/>
            <person name="Liang Y."/>
            <person name="Zimin A.V."/>
            <person name="Pertea G."/>
            <person name="Qi P."/>
            <person name="Bennetzen J.L."/>
            <person name="Dai X."/>
            <person name="Dawson M.W."/>
            <person name="Muller H.G."/>
            <person name="Kugler K."/>
            <person name="Rivarola-Duarte L."/>
            <person name="Spannagl M."/>
            <person name="Mayer K.F.X."/>
            <person name="Lu F.H."/>
            <person name="Bevan M.W."/>
            <person name="Leroy P."/>
            <person name="Li P."/>
            <person name="You F.M."/>
            <person name="Sun Q."/>
            <person name="Liu Z."/>
            <person name="Lyons E."/>
            <person name="Wicker T."/>
            <person name="Salzberg S.L."/>
            <person name="Devos K.M."/>
            <person name="Dvorak J."/>
        </authorList>
    </citation>
    <scope>NUCLEOTIDE SEQUENCE [LARGE SCALE GENOMIC DNA]</scope>
    <source>
        <strain evidence="5">cv. AL8/78</strain>
    </source>
</reference>
<accession>A0A452YLQ1</accession>
<dbReference type="SMART" id="SM01103">
    <property type="entry name" value="CRS1_YhbY"/>
    <property type="match status" value="1"/>
</dbReference>
<dbReference type="SUPFAM" id="SSF75471">
    <property type="entry name" value="YhbY-like"/>
    <property type="match status" value="1"/>
</dbReference>
<dbReference type="Gene3D" id="3.30.110.60">
    <property type="entry name" value="YhbY-like"/>
    <property type="match status" value="1"/>
</dbReference>
<dbReference type="InterPro" id="IPR001890">
    <property type="entry name" value="RNA-binding_CRM"/>
</dbReference>
<evidence type="ECO:0000259" key="4">
    <source>
        <dbReference type="PROSITE" id="PS51295"/>
    </source>
</evidence>
<dbReference type="InterPro" id="IPR035920">
    <property type="entry name" value="YhbY-like_sf"/>
</dbReference>
<dbReference type="PROSITE" id="PS51295">
    <property type="entry name" value="CRM"/>
    <property type="match status" value="1"/>
</dbReference>
<feature type="region of interest" description="Disordered" evidence="3">
    <location>
        <begin position="102"/>
        <end position="123"/>
    </location>
</feature>
<reference evidence="6" key="2">
    <citation type="journal article" date="2017" name="Nat. Plants">
        <title>The Aegilops tauschii genome reveals multiple impacts of transposons.</title>
        <authorList>
            <person name="Zhao G."/>
            <person name="Zou C."/>
            <person name="Li K."/>
            <person name="Wang K."/>
            <person name="Li T."/>
            <person name="Gao L."/>
            <person name="Zhang X."/>
            <person name="Wang H."/>
            <person name="Yang Z."/>
            <person name="Liu X."/>
            <person name="Jiang W."/>
            <person name="Mao L."/>
            <person name="Kong X."/>
            <person name="Jiao Y."/>
            <person name="Jia J."/>
        </authorList>
    </citation>
    <scope>NUCLEOTIDE SEQUENCE [LARGE SCALE GENOMIC DNA]</scope>
    <source>
        <strain evidence="6">cv. AL8/78</strain>
    </source>
</reference>
<dbReference type="STRING" id="200361.A0A452YLQ1"/>